<name>A0A0D9ZSB8_9ORYZ</name>
<dbReference type="Proteomes" id="UP000026961">
    <property type="component" value="Chromosome 4"/>
</dbReference>
<dbReference type="Gramene" id="OGLUM04G29180.1">
    <property type="protein sequence ID" value="OGLUM04G29180.1"/>
    <property type="gene ID" value="OGLUM04G29180"/>
</dbReference>
<evidence type="ECO:0000256" key="1">
    <source>
        <dbReference type="SAM" id="Phobius"/>
    </source>
</evidence>
<accession>A0A0D9ZSB8</accession>
<evidence type="ECO:0000313" key="3">
    <source>
        <dbReference type="Proteomes" id="UP000026961"/>
    </source>
</evidence>
<organism evidence="2">
    <name type="scientific">Oryza glumipatula</name>
    <dbReference type="NCBI Taxonomy" id="40148"/>
    <lineage>
        <taxon>Eukaryota</taxon>
        <taxon>Viridiplantae</taxon>
        <taxon>Streptophyta</taxon>
        <taxon>Embryophyta</taxon>
        <taxon>Tracheophyta</taxon>
        <taxon>Spermatophyta</taxon>
        <taxon>Magnoliopsida</taxon>
        <taxon>Liliopsida</taxon>
        <taxon>Poales</taxon>
        <taxon>Poaceae</taxon>
        <taxon>BOP clade</taxon>
        <taxon>Oryzoideae</taxon>
        <taxon>Oryzeae</taxon>
        <taxon>Oryzinae</taxon>
        <taxon>Oryza</taxon>
    </lineage>
</organism>
<feature type="transmembrane region" description="Helical" evidence="1">
    <location>
        <begin position="12"/>
        <end position="29"/>
    </location>
</feature>
<protein>
    <submittedName>
        <fullName evidence="2">Uncharacterized protein</fullName>
    </submittedName>
</protein>
<keyword evidence="3" id="KW-1185">Reference proteome</keyword>
<dbReference type="EnsemblPlants" id="OGLUM04G29180.1">
    <property type="protein sequence ID" value="OGLUM04G29180.1"/>
    <property type="gene ID" value="OGLUM04G29180"/>
</dbReference>
<reference evidence="2" key="2">
    <citation type="submission" date="2018-05" db="EMBL/GenBank/DDBJ databases">
        <title>OgluRS3 (Oryza glumaepatula Reference Sequence Version 3).</title>
        <authorList>
            <person name="Zhang J."/>
            <person name="Kudrna D."/>
            <person name="Lee S."/>
            <person name="Talag J."/>
            <person name="Welchert J."/>
            <person name="Wing R.A."/>
        </authorList>
    </citation>
    <scope>NUCLEOTIDE SEQUENCE [LARGE SCALE GENOMIC DNA]</scope>
</reference>
<keyword evidence="1" id="KW-0472">Membrane</keyword>
<dbReference type="AlphaFoldDB" id="A0A0D9ZSB8"/>
<proteinExistence type="predicted"/>
<dbReference type="HOGENOM" id="CLU_3406952_0_0_1"/>
<reference evidence="2" key="1">
    <citation type="submission" date="2015-04" db="UniProtKB">
        <authorList>
            <consortium name="EnsemblPlants"/>
        </authorList>
    </citation>
    <scope>IDENTIFICATION</scope>
</reference>
<evidence type="ECO:0000313" key="2">
    <source>
        <dbReference type="EnsemblPlants" id="OGLUM04G29180.1"/>
    </source>
</evidence>
<keyword evidence="1" id="KW-1133">Transmembrane helix</keyword>
<keyword evidence="1" id="KW-0812">Transmembrane</keyword>
<sequence length="30" mass="3582">MIARSPCWIMERMINSLGFFLVAFFLNSWT</sequence>